<comment type="subcellular location">
    <subcellularLocation>
        <location evidence="1">Cell membrane</location>
        <topology evidence="1">Multi-pass membrane protein</topology>
    </subcellularLocation>
</comment>
<evidence type="ECO:0000256" key="6">
    <source>
        <dbReference type="SAM" id="Phobius"/>
    </source>
</evidence>
<proteinExistence type="predicted"/>
<feature type="transmembrane region" description="Helical" evidence="6">
    <location>
        <begin position="252"/>
        <end position="275"/>
    </location>
</feature>
<feature type="transmembrane region" description="Helical" evidence="6">
    <location>
        <begin position="218"/>
        <end position="240"/>
    </location>
</feature>
<keyword evidence="8" id="KW-1185">Reference proteome</keyword>
<comment type="caution">
    <text evidence="7">The sequence shown here is derived from an EMBL/GenBank/DDBJ whole genome shotgun (WGS) entry which is preliminary data.</text>
</comment>
<reference evidence="7 8" key="1">
    <citation type="submission" date="2024-09" db="EMBL/GenBank/DDBJ databases">
        <authorList>
            <person name="Sun Q."/>
            <person name="Mori K."/>
        </authorList>
    </citation>
    <scope>NUCLEOTIDE SEQUENCE [LARGE SCALE GENOMIC DNA]</scope>
    <source>
        <strain evidence="7 8">JCM 9626</strain>
    </source>
</reference>
<evidence type="ECO:0000256" key="1">
    <source>
        <dbReference type="ARBA" id="ARBA00004651"/>
    </source>
</evidence>
<keyword evidence="3 6" id="KW-0812">Transmembrane</keyword>
<protein>
    <submittedName>
        <fullName evidence="7">Lipopolysaccharide biosynthesis protein</fullName>
    </submittedName>
</protein>
<keyword evidence="5 6" id="KW-0472">Membrane</keyword>
<evidence type="ECO:0000256" key="4">
    <source>
        <dbReference type="ARBA" id="ARBA00022989"/>
    </source>
</evidence>
<dbReference type="PANTHER" id="PTHR30250">
    <property type="entry name" value="PST FAMILY PREDICTED COLANIC ACID TRANSPORTER"/>
    <property type="match status" value="1"/>
</dbReference>
<evidence type="ECO:0000256" key="5">
    <source>
        <dbReference type="ARBA" id="ARBA00023136"/>
    </source>
</evidence>
<sequence length="411" mass="42525">MATTAQDASSTGLRGSGGLAIAMLVTNVATYGFQVVSARLLGPVEYGAVAGLMAFLLVLSVLQLGTQATAARRIAADAGHVAVVERSVLRLSYLVGAALTLVVLAASPAVVHLLRLDSPWPAILVALSVAPLTIMGGQAGVLQGERRWRALGLVYLAMGVARLVVGCLCIVVSPTETGAMVGVFLGLLAPVAVGWLALRRPRAPVDDGIEVPTRPILAEIGTSSVVLLAFFVLSNLDILLARRTLDEHTAGLYAGGLIVAKAVLFLPQFVVIVLFPSMSDHASRRSALVRGLLVLAGTGVACTLGAYLLSPIALVFVGGEEYAEVEDRLWLFALVGILLATLQLLVYSALGRQSHRSTYLIWVGVVAIVGAGLLAGSLTGLALAVAGVDVVLVVVLTVLALRDVNRAEAAV</sequence>
<feature type="transmembrane region" description="Helical" evidence="6">
    <location>
        <begin position="357"/>
        <end position="375"/>
    </location>
</feature>
<accession>A0ABV5KDP8</accession>
<name>A0ABV5KDP8_9ACTN</name>
<feature type="transmembrane region" description="Helical" evidence="6">
    <location>
        <begin position="179"/>
        <end position="198"/>
    </location>
</feature>
<feature type="transmembrane region" description="Helical" evidence="6">
    <location>
        <begin position="120"/>
        <end position="141"/>
    </location>
</feature>
<evidence type="ECO:0000256" key="2">
    <source>
        <dbReference type="ARBA" id="ARBA00022475"/>
    </source>
</evidence>
<feature type="transmembrane region" description="Helical" evidence="6">
    <location>
        <begin position="153"/>
        <end position="173"/>
    </location>
</feature>
<feature type="transmembrane region" description="Helical" evidence="6">
    <location>
        <begin position="46"/>
        <end position="64"/>
    </location>
</feature>
<gene>
    <name evidence="7" type="ORF">ACFFRI_17500</name>
</gene>
<feature type="transmembrane region" description="Helical" evidence="6">
    <location>
        <begin position="381"/>
        <end position="401"/>
    </location>
</feature>
<keyword evidence="2" id="KW-1003">Cell membrane</keyword>
<keyword evidence="4 6" id="KW-1133">Transmembrane helix</keyword>
<dbReference type="PANTHER" id="PTHR30250:SF11">
    <property type="entry name" value="O-ANTIGEN TRANSPORTER-RELATED"/>
    <property type="match status" value="1"/>
</dbReference>
<dbReference type="Pfam" id="PF01943">
    <property type="entry name" value="Polysacc_synt"/>
    <property type="match status" value="1"/>
</dbReference>
<dbReference type="EMBL" id="JBHMDG010000026">
    <property type="protein sequence ID" value="MFB9314858.1"/>
    <property type="molecule type" value="Genomic_DNA"/>
</dbReference>
<dbReference type="InterPro" id="IPR002797">
    <property type="entry name" value="Polysacc_synth"/>
</dbReference>
<evidence type="ECO:0000313" key="7">
    <source>
        <dbReference type="EMBL" id="MFB9314858.1"/>
    </source>
</evidence>
<evidence type="ECO:0000313" key="8">
    <source>
        <dbReference type="Proteomes" id="UP001589750"/>
    </source>
</evidence>
<feature type="transmembrane region" description="Helical" evidence="6">
    <location>
        <begin position="12"/>
        <end position="34"/>
    </location>
</feature>
<dbReference type="Proteomes" id="UP001589750">
    <property type="component" value="Unassembled WGS sequence"/>
</dbReference>
<dbReference type="InterPro" id="IPR050833">
    <property type="entry name" value="Poly_Biosynth_Transport"/>
</dbReference>
<evidence type="ECO:0000256" key="3">
    <source>
        <dbReference type="ARBA" id="ARBA00022692"/>
    </source>
</evidence>
<organism evidence="7 8">
    <name type="scientific">Nocardioides plantarum</name>
    <dbReference type="NCBI Taxonomy" id="29299"/>
    <lineage>
        <taxon>Bacteria</taxon>
        <taxon>Bacillati</taxon>
        <taxon>Actinomycetota</taxon>
        <taxon>Actinomycetes</taxon>
        <taxon>Propionibacteriales</taxon>
        <taxon>Nocardioidaceae</taxon>
        <taxon>Nocardioides</taxon>
    </lineage>
</organism>
<feature type="transmembrane region" description="Helical" evidence="6">
    <location>
        <begin position="287"/>
        <end position="309"/>
    </location>
</feature>
<feature type="transmembrane region" description="Helical" evidence="6">
    <location>
        <begin position="93"/>
        <end position="114"/>
    </location>
</feature>
<dbReference type="RefSeq" id="WP_246084140.1">
    <property type="nucleotide sequence ID" value="NZ_JBHMDG010000026.1"/>
</dbReference>
<feature type="transmembrane region" description="Helical" evidence="6">
    <location>
        <begin position="329"/>
        <end position="350"/>
    </location>
</feature>